<keyword evidence="1" id="KW-0812">Transmembrane</keyword>
<dbReference type="NCBIfam" id="TIGR04183">
    <property type="entry name" value="Por_Secre_tail"/>
    <property type="match status" value="1"/>
</dbReference>
<gene>
    <name evidence="5" type="ORF">DP923_06420</name>
</gene>
<protein>
    <recommendedName>
        <fullName evidence="4">Cadherin domain-containing protein</fullName>
    </recommendedName>
</protein>
<reference evidence="5 6" key="2">
    <citation type="submission" date="2018-07" db="EMBL/GenBank/DDBJ databases">
        <title>Pontibacter sp. 2b14 genomic sequence and assembly.</title>
        <authorList>
            <person name="Du Z.-J."/>
        </authorList>
    </citation>
    <scope>NUCLEOTIDE SEQUENCE [LARGE SCALE GENOMIC DNA]</scope>
    <source>
        <strain evidence="5 6">2b14</strain>
    </source>
</reference>
<dbReference type="EMBL" id="QMDV01000002">
    <property type="protein sequence ID" value="RAU82878.1"/>
    <property type="molecule type" value="Genomic_DNA"/>
</dbReference>
<dbReference type="Pfam" id="PF18483">
    <property type="entry name" value="Lectin_L-type_dom"/>
    <property type="match status" value="1"/>
</dbReference>
<feature type="region of interest" description="Disordered" evidence="3">
    <location>
        <begin position="2131"/>
        <end position="2151"/>
    </location>
</feature>
<accession>A0A364REV4</accession>
<dbReference type="GO" id="GO:0005509">
    <property type="term" value="F:calcium ion binding"/>
    <property type="evidence" value="ECO:0007669"/>
    <property type="project" value="InterPro"/>
</dbReference>
<dbReference type="InterPro" id="IPR002126">
    <property type="entry name" value="Cadherin-like_dom"/>
</dbReference>
<keyword evidence="2" id="KW-0472">Membrane</keyword>
<dbReference type="InterPro" id="IPR026444">
    <property type="entry name" value="Secre_tail"/>
</dbReference>
<dbReference type="Pfam" id="PF00028">
    <property type="entry name" value="Cadherin"/>
    <property type="match status" value="1"/>
</dbReference>
<evidence type="ECO:0000256" key="3">
    <source>
        <dbReference type="SAM" id="MobiDB-lite"/>
    </source>
</evidence>
<proteinExistence type="predicted"/>
<dbReference type="GO" id="GO:0007156">
    <property type="term" value="P:homophilic cell adhesion via plasma membrane adhesion molecules"/>
    <property type="evidence" value="ECO:0007669"/>
    <property type="project" value="InterPro"/>
</dbReference>
<dbReference type="InterPro" id="IPR056573">
    <property type="entry name" value="Lectin_L-type_dom"/>
</dbReference>
<keyword evidence="2" id="KW-1133">Transmembrane helix</keyword>
<dbReference type="Gene3D" id="2.60.40.2700">
    <property type="match status" value="1"/>
</dbReference>
<dbReference type="Pfam" id="PF17963">
    <property type="entry name" value="Big_9"/>
    <property type="match status" value="1"/>
</dbReference>
<dbReference type="SUPFAM" id="SSF49899">
    <property type="entry name" value="Concanavalin A-like lectins/glucanases"/>
    <property type="match status" value="1"/>
</dbReference>
<dbReference type="Pfam" id="PF18962">
    <property type="entry name" value="Por_Secre_tail"/>
    <property type="match status" value="1"/>
</dbReference>
<dbReference type="GO" id="GO:0004553">
    <property type="term" value="F:hydrolase activity, hydrolyzing O-glycosyl compounds"/>
    <property type="evidence" value="ECO:0007669"/>
    <property type="project" value="UniProtKB-ARBA"/>
</dbReference>
<feature type="domain" description="Cadherin" evidence="4">
    <location>
        <begin position="686"/>
        <end position="792"/>
    </location>
</feature>
<dbReference type="PANTHER" id="PTHR24026">
    <property type="entry name" value="FAT ATYPICAL CADHERIN-RELATED"/>
    <property type="match status" value="1"/>
</dbReference>
<dbReference type="SUPFAM" id="SSF103647">
    <property type="entry name" value="TSP type-3 repeat"/>
    <property type="match status" value="2"/>
</dbReference>
<evidence type="ECO:0000313" key="6">
    <source>
        <dbReference type="Proteomes" id="UP000251692"/>
    </source>
</evidence>
<dbReference type="GO" id="GO:0005975">
    <property type="term" value="P:carbohydrate metabolic process"/>
    <property type="evidence" value="ECO:0007669"/>
    <property type="project" value="UniProtKB-ARBA"/>
</dbReference>
<dbReference type="PANTHER" id="PTHR24026:SF126">
    <property type="entry name" value="PROTOCADHERIN FAT 4"/>
    <property type="match status" value="1"/>
</dbReference>
<dbReference type="InterPro" id="IPR013320">
    <property type="entry name" value="ConA-like_dom_sf"/>
</dbReference>
<dbReference type="InterPro" id="IPR015919">
    <property type="entry name" value="Cadherin-like_sf"/>
</dbReference>
<keyword evidence="6" id="KW-1185">Reference proteome</keyword>
<dbReference type="Pfam" id="PF19081">
    <property type="entry name" value="Ig_7"/>
    <property type="match status" value="3"/>
</dbReference>
<name>A0A364REV4_9BACT</name>
<comment type="caution">
    <text evidence="5">The sequence shown here is derived from an EMBL/GenBank/DDBJ whole genome shotgun (WGS) entry which is preliminary data.</text>
</comment>
<evidence type="ECO:0000259" key="4">
    <source>
        <dbReference type="PROSITE" id="PS50268"/>
    </source>
</evidence>
<dbReference type="InterPro" id="IPR044023">
    <property type="entry name" value="Ig_7"/>
</dbReference>
<evidence type="ECO:0000256" key="2">
    <source>
        <dbReference type="ARBA" id="ARBA00022989"/>
    </source>
</evidence>
<dbReference type="OrthoDB" id="1443240at2"/>
<dbReference type="CDD" id="cd11304">
    <property type="entry name" value="Cadherin_repeat"/>
    <property type="match status" value="2"/>
</dbReference>
<sequence>MNSTFTANNSVPAKGRNGAFMLFFFLFTCLLLLSKAAVAQTDKFACLGESVTHTFTYNGTDLSSRQWQSSVDGTTYTNISGQTASTYTFIASASDNGKHYRVRYVTTTNPNTYQYSQVLKLTVYNIPSTPVATGDSRCGSGRVYFNISGSTGRYRWYTTQTSTQFILEGNAGEYYEDATTTIEYWVSAINTSTGCESERVKVTGVINPIPNAPSVTNGSRCGSGSVALSATPAANANITRWYTAASGGTLLATNTNYNTGTITTTTTYYVSSYNTTTGCESTTRTAVTATVNSIPTAPSVISRSRCGSGPVMLSAAGAATGNTYRWYTVSTGGTPISGATAANYTTPTLTATTTYYVATYNGTCDSERIAVTATINALPTAVYSSNNVYARLALSSGRSVARVTSGSFTGAAVTGTPLPGFLTLNTSTGEITVNSNTIVSGNYAHTIKFSNTAGCTIDVPVTINITDDQYQASGNAIKTGTNCYQLTTATGNQQGQVWSVSTINLNKSFEITFNANFGTSDAGADGIAFGFQRVASNPVYASGAIGLGLGFQGITPSFGVEFDTYQNGSEPAFDHTNFFWNGSVTNSSEATTTSTAPVQMSSTNANVEDGANHAVKIVWNRETNTMSVYFQNVLRTEYTGDIVTNIFSNNANVYFGYTASTGGSVNQHSVCEIKFNETPIITSNGGGSTASVSVPENSTTVTTVASTDAENNTRTYSIVGGADATKFAINATTGALTFVSAPNFEEPASSAGTNAYLVTVRVTETGSATSFDEQAITVNVTNVNEAPSQPADINTAANTVQENSSTGTLVGITARSTDPDAGTTLTYSLTDNAGGRFAINATTGLVTVANGALLDFETAASHTITVRASDGALTSSQTFTIAVTNVNEAPVATNVAHTTPIINTSAFENLNGILTATDPDGEQPVTFRLSNLPVTTIGVLRVDGTVANTTTDYAWALRDKFSFDPVNTATADVVFNYTVKDAGGLTSNSATYTIPLNDYPRSLSRTNATTLLNSVGITAIDALTATDSDGTISRFRISLLPTAAQGVLYVNGSVATTSQYYDWATLRDKLSFDPASPNTADATFRFTVVDSENGETPDVHAGTITIPINAAPVAKSFTTQKILNTAGETTIVITATNYPTDEDIATASILFTTVPNPSTQGTLKVGGVSVVANTPYPATSFAGGITFTPVLTNMGDVTFNYKVRDNDGAESSVATITIPINGEPVANNIITNPIPGKPVTAPISPLTASDPDGSIVSYTLSTLPGNWLGTLFVNGVEATVGQVLTPAQAAQLSFRPAINYKESVTFTFTATDTEGASDSSPAVYTIPVELDIDLTVTHTILTSAPYVNGQDIVIRITASNISNYDVYDGAQVVNLLPAGLTYVRHQTDNQLNNNAQTYTNGAWQPNWGVIRNGTSFYIDITARINTTNDITQTVTIQSPNQIDFNSTNNSTTYTLRVNIAPVAANITTAAMPSSAPATSIFNLSATDAKGDVTGFKFVSLPLSTQGVLAVNGVAADVNKIYTLAEVNNLLTFDPSGNSYGNFTFSYVAVDSDGSDSNTATYTIPVTNVGPVAVAVTNALLLNTAPATLLSSLNASDTDGPISKFKIKTLPAAAAGVLTVNGNPANTSTEYDWADREKISFDPAFANSADAVFTYSVIDNGGLESAAVNFTIPINVVPIAVNMINNKMQNTFGNTLLSTNIFGITDPDGSIVSFRITHIPSEAQGKLTIGGVEVVLNTDYQNNQSGAGRFDPDVNNFDDVIIRYVIKDNEGALSEEATITIPINGTPTASARTNATTLLDTDGPILLDAIQGQDSDSDPKYGGFVSSFKLSVLPTSGQLTINGVNANLTTDYPWSSASLIRFDPAPGVSANQTFRYTVKDNEGAVSNAATFTIPINAVPVAQNIIYEPAILMPAGAAIYTTLNPLAATDDVTTTTFTFSLSNLSASRGTWMVGNALATEGQSYPWSARSTIKFKPNSGDLTDVVFNYTVKDSEGAVSNVATYTIPLNDEPVAQNVTNAKPLSSSAGKTLLSTLAGTDSDGTIRQFQFKTLPPASQGILYVGPEVAVINKDYSWMIGSTVLQFDPAYGNENNVVFTFTVKDNDDAYDATPATFTIPIILDYDVDGIADNVDLDDDNDGIPDSVEGTGDKDGDGIPNHLDLDSDGDGILDAVEANSGIVPANFNMATGRFSGSANANGVVFTFTNIPDTDGDGLADYLDIDSDNDGILDNLEAQTTGSRLMAKGTDTNPDRKDGIDDSFKGTNAITPVDTDGDGIADYLDLDSDGDLISDTAEAYDLNGDKFSVDDLKALVNSFISRANLAGESLVAGYYNLADANKNYTPDMFEDPNTTNRFNFLTKGNSYYRDSNNNGLVDLFDTNTRGEDNSSRLSYTFRDKGVVTPLPVTLIRFTATAQGAAVSINWETATEVNNDYFMVERSLDGSTFREVAKVKGAGNSSQKLAYAHLDKQAPAGILYYRLKQVDFNGTYKYSQIASVEKTEATTANVLLYPNPATAYIKLNLAGMPNTAYQIRLLSMDGRLIQTISTKDNAELEINVQSLATGKYIFQIQSEKVLKTASFIKK</sequence>
<feature type="domain" description="Cadherin" evidence="4">
    <location>
        <begin position="792"/>
        <end position="902"/>
    </location>
</feature>
<dbReference type="PROSITE" id="PS50268">
    <property type="entry name" value="CADHERIN_2"/>
    <property type="match status" value="2"/>
</dbReference>
<evidence type="ECO:0000313" key="5">
    <source>
        <dbReference type="EMBL" id="RAU82878.1"/>
    </source>
</evidence>
<dbReference type="SUPFAM" id="SSF49313">
    <property type="entry name" value="Cadherin-like"/>
    <property type="match status" value="2"/>
</dbReference>
<dbReference type="Gene3D" id="2.60.40.60">
    <property type="entry name" value="Cadherins"/>
    <property type="match status" value="2"/>
</dbReference>
<dbReference type="Gene3D" id="2.60.120.200">
    <property type="match status" value="1"/>
</dbReference>
<dbReference type="InterPro" id="IPR028974">
    <property type="entry name" value="TSP_type-3_rpt"/>
</dbReference>
<dbReference type="GO" id="GO:0005886">
    <property type="term" value="C:plasma membrane"/>
    <property type="evidence" value="ECO:0007669"/>
    <property type="project" value="UniProtKB-SubCell"/>
</dbReference>
<reference evidence="5 6" key="1">
    <citation type="submission" date="2018-06" db="EMBL/GenBank/DDBJ databases">
        <authorList>
            <person name="Liu Z.-W."/>
        </authorList>
    </citation>
    <scope>NUCLEOTIDE SEQUENCE [LARGE SCALE GENOMIC DNA]</scope>
    <source>
        <strain evidence="5 6">2b14</strain>
    </source>
</reference>
<dbReference type="Proteomes" id="UP000251692">
    <property type="component" value="Unassembled WGS sequence"/>
</dbReference>
<dbReference type="SMART" id="SM00112">
    <property type="entry name" value="CA"/>
    <property type="match status" value="2"/>
</dbReference>
<evidence type="ECO:0000256" key="1">
    <source>
        <dbReference type="ARBA" id="ARBA00022692"/>
    </source>
</evidence>
<dbReference type="Gene3D" id="4.10.1080.10">
    <property type="entry name" value="TSP type-3 repeat"/>
    <property type="match status" value="2"/>
</dbReference>
<organism evidence="5 6">
    <name type="scientific">Pontibacter arcticus</name>
    <dbReference type="NCBI Taxonomy" id="2080288"/>
    <lineage>
        <taxon>Bacteria</taxon>
        <taxon>Pseudomonadati</taxon>
        <taxon>Bacteroidota</taxon>
        <taxon>Cytophagia</taxon>
        <taxon>Cytophagales</taxon>
        <taxon>Hymenobacteraceae</taxon>
        <taxon>Pontibacter</taxon>
    </lineage>
</organism>
<dbReference type="CDD" id="cd01951">
    <property type="entry name" value="lectin_L-type"/>
    <property type="match status" value="1"/>
</dbReference>